<dbReference type="Proteomes" id="UP000756346">
    <property type="component" value="Unassembled WGS sequence"/>
</dbReference>
<dbReference type="Gene3D" id="1.10.510.10">
    <property type="entry name" value="Transferase(Phosphotransferase) domain 1"/>
    <property type="match status" value="1"/>
</dbReference>
<dbReference type="RefSeq" id="XP_046011902.1">
    <property type="nucleotide sequence ID" value="XM_046158905.1"/>
</dbReference>
<feature type="repeat" description="ANK" evidence="3">
    <location>
        <begin position="516"/>
        <end position="548"/>
    </location>
</feature>
<dbReference type="SUPFAM" id="SSF48403">
    <property type="entry name" value="Ankyrin repeat"/>
    <property type="match status" value="1"/>
</dbReference>
<dbReference type="InterPro" id="IPR001245">
    <property type="entry name" value="Ser-Thr/Tyr_kinase_cat_dom"/>
</dbReference>
<dbReference type="Pfam" id="PF13606">
    <property type="entry name" value="Ank_3"/>
    <property type="match status" value="1"/>
</dbReference>
<sequence length="1020" mass="113775">MTDNAGLSLKNAYEDLLKELRILCHAPLKKHNNIVQLDSIQWARIDPVAHSWIQVLILEQAQHGSLQQYVASKKVDIETCLQLSQEIGCGLQALHASGVIHGDVKFQNVLIFDLGDGRVRAKLSDFGSSVINDKENRMITPTAAMHPWSSPEHETPVPSSLLCGTDTYSYGLLVWKLCFRGQSPFDGQSSEDIWRRKKEDLILGEAAVSLEQRYHKAMLLTGRAASGVRFRSYQLEVSIPRRCLQHCLSASIERRDLDRAVESLHHDLYPASTDLTTANRTGGEESRLFAASRLIVGHLRMFDVPKGVKAMLCQCMSDITENPGAVDRITAIDSFFQLSLQIFDGFRPTEDTMASAVSWMRKAALAGQPTAQVMLRQFYEAAGVVMDAATRNECETLLEQGVANDSLLARLWLRRYNPEASSRAEQKQAQKVAGVLLGDGCHPEFHLKDWIDGLFGEFAYTSLAIRLSAFPGRQAFWMSQRKNSLLHTGAAFGVNPDRYRQFLRLLLETIDARDIEGNTALLLAVQFNHVEIARLLLEHGADASVPNKRGETPWHWLVAVEKMRDVTDLGKLLERSGKHVLDATAKGPPKILHFFLKELRRRGEILAQPVLSPMLDGIDQIESIGAWLHTNYLVHTILFHPFHERLAYGGKDWLDNLRRTLAVLCEFDLGTNVPISALPQLLISTEGTTAVLQILEEGLLGGASDQAKLWADITETIIGISDSTNVLYAMQVAKKYSAEGGIPNAERLLGICAESLQCDGAVVDAIANEGIKIDFLTQQSRTPLMNAVLHRNFEIACALIQHGADVNAMWRPIYPDSPDEEHPDVNILFEHLTTNLDTALLPLRYLLEPLHSKKDMVPSFIVVPDKKTTALHLACQIGNLHIVDYLLEKFDTPDHIDFVDHAGFTALHFAAFAGHAKVANKLCAKHARVDILTGVPGHCNALDYCHRLFSPNVDSLRHSYGIDRNLEDVYLGRLEISKMLVNKHEAVRTAGSDDDEDMAWPVKLCFYAAQNNMTRLLKKR</sequence>
<dbReference type="InterPro" id="IPR008271">
    <property type="entry name" value="Ser/Thr_kinase_AS"/>
</dbReference>
<reference evidence="5" key="1">
    <citation type="journal article" date="2021" name="Nat. Commun.">
        <title>Genetic determinants of endophytism in the Arabidopsis root mycobiome.</title>
        <authorList>
            <person name="Mesny F."/>
            <person name="Miyauchi S."/>
            <person name="Thiergart T."/>
            <person name="Pickel B."/>
            <person name="Atanasova L."/>
            <person name="Karlsson M."/>
            <person name="Huettel B."/>
            <person name="Barry K.W."/>
            <person name="Haridas S."/>
            <person name="Chen C."/>
            <person name="Bauer D."/>
            <person name="Andreopoulos W."/>
            <person name="Pangilinan J."/>
            <person name="LaButti K."/>
            <person name="Riley R."/>
            <person name="Lipzen A."/>
            <person name="Clum A."/>
            <person name="Drula E."/>
            <person name="Henrissat B."/>
            <person name="Kohler A."/>
            <person name="Grigoriev I.V."/>
            <person name="Martin F.M."/>
            <person name="Hacquard S."/>
        </authorList>
    </citation>
    <scope>NUCLEOTIDE SEQUENCE</scope>
    <source>
        <strain evidence="5">MPI-CAGE-CH-0230</strain>
    </source>
</reference>
<evidence type="ECO:0000259" key="4">
    <source>
        <dbReference type="PROSITE" id="PS50011"/>
    </source>
</evidence>
<dbReference type="PROSITE" id="PS00108">
    <property type="entry name" value="PROTEIN_KINASE_ST"/>
    <property type="match status" value="1"/>
</dbReference>
<dbReference type="GO" id="GO:0005524">
    <property type="term" value="F:ATP binding"/>
    <property type="evidence" value="ECO:0007669"/>
    <property type="project" value="InterPro"/>
</dbReference>
<evidence type="ECO:0000313" key="5">
    <source>
        <dbReference type="EMBL" id="KAH7029614.1"/>
    </source>
</evidence>
<dbReference type="Pfam" id="PF07714">
    <property type="entry name" value="PK_Tyr_Ser-Thr"/>
    <property type="match status" value="1"/>
</dbReference>
<dbReference type="InterPro" id="IPR000719">
    <property type="entry name" value="Prot_kinase_dom"/>
</dbReference>
<dbReference type="GeneID" id="70188451"/>
<dbReference type="Gene3D" id="1.25.40.20">
    <property type="entry name" value="Ankyrin repeat-containing domain"/>
    <property type="match status" value="3"/>
</dbReference>
<dbReference type="PANTHER" id="PTHR24198:SF165">
    <property type="entry name" value="ANKYRIN REPEAT-CONTAINING PROTEIN-RELATED"/>
    <property type="match status" value="1"/>
</dbReference>
<dbReference type="EMBL" id="JAGTJQ010000006">
    <property type="protein sequence ID" value="KAH7029614.1"/>
    <property type="molecule type" value="Genomic_DNA"/>
</dbReference>
<feature type="repeat" description="ANK" evidence="3">
    <location>
        <begin position="866"/>
        <end position="889"/>
    </location>
</feature>
<keyword evidence="6" id="KW-1185">Reference proteome</keyword>
<dbReference type="GO" id="GO:0004672">
    <property type="term" value="F:protein kinase activity"/>
    <property type="evidence" value="ECO:0007669"/>
    <property type="project" value="InterPro"/>
</dbReference>
<dbReference type="PANTHER" id="PTHR24198">
    <property type="entry name" value="ANKYRIN REPEAT AND PROTEIN KINASE DOMAIN-CONTAINING PROTEIN"/>
    <property type="match status" value="1"/>
</dbReference>
<gene>
    <name evidence="5" type="ORF">B0I36DRAFT_364131</name>
</gene>
<dbReference type="InterPro" id="IPR036770">
    <property type="entry name" value="Ankyrin_rpt-contain_sf"/>
</dbReference>
<evidence type="ECO:0000256" key="3">
    <source>
        <dbReference type="PROSITE-ProRule" id="PRU00023"/>
    </source>
</evidence>
<proteinExistence type="predicted"/>
<feature type="repeat" description="ANK" evidence="3">
    <location>
        <begin position="779"/>
        <end position="811"/>
    </location>
</feature>
<evidence type="ECO:0000313" key="6">
    <source>
        <dbReference type="Proteomes" id="UP000756346"/>
    </source>
</evidence>
<keyword evidence="2 3" id="KW-0040">ANK repeat</keyword>
<evidence type="ECO:0000256" key="1">
    <source>
        <dbReference type="ARBA" id="ARBA00022737"/>
    </source>
</evidence>
<evidence type="ECO:0000256" key="2">
    <source>
        <dbReference type="ARBA" id="ARBA00023043"/>
    </source>
</evidence>
<dbReference type="PROSITE" id="PS50088">
    <property type="entry name" value="ANK_REPEAT"/>
    <property type="match status" value="4"/>
</dbReference>
<dbReference type="SMART" id="SM00220">
    <property type="entry name" value="S_TKc"/>
    <property type="match status" value="1"/>
</dbReference>
<accession>A0A9P8Y591</accession>
<keyword evidence="1" id="KW-0677">Repeat</keyword>
<dbReference type="OrthoDB" id="4062651at2759"/>
<dbReference type="Pfam" id="PF12796">
    <property type="entry name" value="Ank_2"/>
    <property type="match status" value="2"/>
</dbReference>
<dbReference type="PROSITE" id="PS50297">
    <property type="entry name" value="ANK_REP_REGION"/>
    <property type="match status" value="3"/>
</dbReference>
<feature type="domain" description="Protein kinase" evidence="4">
    <location>
        <begin position="1"/>
        <end position="269"/>
    </location>
</feature>
<dbReference type="InterPro" id="IPR011009">
    <property type="entry name" value="Kinase-like_dom_sf"/>
</dbReference>
<name>A0A9P8Y591_9PEZI</name>
<protein>
    <recommendedName>
        <fullName evidence="4">Protein kinase domain-containing protein</fullName>
    </recommendedName>
</protein>
<dbReference type="AlphaFoldDB" id="A0A9P8Y591"/>
<dbReference type="SMART" id="SM00248">
    <property type="entry name" value="ANK"/>
    <property type="match status" value="4"/>
</dbReference>
<dbReference type="SUPFAM" id="SSF56112">
    <property type="entry name" value="Protein kinase-like (PK-like)"/>
    <property type="match status" value="1"/>
</dbReference>
<comment type="caution">
    <text evidence="5">The sequence shown here is derived from an EMBL/GenBank/DDBJ whole genome shotgun (WGS) entry which is preliminary data.</text>
</comment>
<organism evidence="5 6">
    <name type="scientific">Microdochium trichocladiopsis</name>
    <dbReference type="NCBI Taxonomy" id="1682393"/>
    <lineage>
        <taxon>Eukaryota</taxon>
        <taxon>Fungi</taxon>
        <taxon>Dikarya</taxon>
        <taxon>Ascomycota</taxon>
        <taxon>Pezizomycotina</taxon>
        <taxon>Sordariomycetes</taxon>
        <taxon>Xylariomycetidae</taxon>
        <taxon>Xylariales</taxon>
        <taxon>Microdochiaceae</taxon>
        <taxon>Microdochium</taxon>
    </lineage>
</organism>
<dbReference type="InterPro" id="IPR002110">
    <property type="entry name" value="Ankyrin_rpt"/>
</dbReference>
<dbReference type="PROSITE" id="PS50011">
    <property type="entry name" value="PROTEIN_KINASE_DOM"/>
    <property type="match status" value="1"/>
</dbReference>
<feature type="repeat" description="ANK" evidence="3">
    <location>
        <begin position="902"/>
        <end position="934"/>
    </location>
</feature>